<dbReference type="Gene3D" id="3.90.1140.10">
    <property type="entry name" value="Cyclic phosphodiesterase"/>
    <property type="match status" value="1"/>
</dbReference>
<organism evidence="1 2">
    <name type="scientific">Nocardioides terrae</name>
    <dbReference type="NCBI Taxonomy" id="574651"/>
    <lineage>
        <taxon>Bacteria</taxon>
        <taxon>Bacillati</taxon>
        <taxon>Actinomycetota</taxon>
        <taxon>Actinomycetes</taxon>
        <taxon>Propionibacteriales</taxon>
        <taxon>Nocardioidaceae</taxon>
        <taxon>Nocardioides</taxon>
    </lineage>
</organism>
<dbReference type="STRING" id="574651.SAMN04487968_110112"/>
<evidence type="ECO:0000313" key="2">
    <source>
        <dbReference type="Proteomes" id="UP000198832"/>
    </source>
</evidence>
<proteinExistence type="predicted"/>
<name>A0A1I1LKP9_9ACTN</name>
<dbReference type="Pfam" id="PF13563">
    <property type="entry name" value="2_5_RNA_ligase2"/>
    <property type="match status" value="1"/>
</dbReference>
<evidence type="ECO:0000313" key="1">
    <source>
        <dbReference type="EMBL" id="SFC73694.1"/>
    </source>
</evidence>
<dbReference type="SUPFAM" id="SSF55144">
    <property type="entry name" value="LigT-like"/>
    <property type="match status" value="1"/>
</dbReference>
<protein>
    <submittedName>
        <fullName evidence="1">2'-5' RNA ligase</fullName>
    </submittedName>
</protein>
<gene>
    <name evidence="1" type="ORF">SAMN04487968_110112</name>
</gene>
<dbReference type="AlphaFoldDB" id="A0A1I1LKP9"/>
<dbReference type="EMBL" id="FOLB01000010">
    <property type="protein sequence ID" value="SFC73694.1"/>
    <property type="molecule type" value="Genomic_DNA"/>
</dbReference>
<reference evidence="1 2" key="1">
    <citation type="submission" date="2016-10" db="EMBL/GenBank/DDBJ databases">
        <authorList>
            <person name="de Groot N.N."/>
        </authorList>
    </citation>
    <scope>NUCLEOTIDE SEQUENCE [LARGE SCALE GENOMIC DNA]</scope>
    <source>
        <strain evidence="1 2">CGMCC 1.7056</strain>
    </source>
</reference>
<accession>A0A1I1LKP9</accession>
<dbReference type="PANTHER" id="PTHR40037">
    <property type="entry name" value="PHOSPHOESTERASE YJCG-RELATED"/>
    <property type="match status" value="1"/>
</dbReference>
<dbReference type="Proteomes" id="UP000198832">
    <property type="component" value="Unassembled WGS sequence"/>
</dbReference>
<sequence length="178" mass="19723">MSNTVRTIGVAVAIPEPWATQLQDYRTGLGDETATMIPTHITLVPPTEVDEAVVGDIEAHLESVARTLAAFDVHLRGTGTFRPVSPVVFVAVVEGISSCEQLANAVRRGPLEVDLSFPYHPHVTVAHDLPDELLDQAFDELAGFECRFEVDRFHLYVHDDEDGWRPTRHFSLPATARR</sequence>
<dbReference type="PANTHER" id="PTHR40037:SF1">
    <property type="entry name" value="PHOSPHOESTERASE SAOUHSC_00951-RELATED"/>
    <property type="match status" value="1"/>
</dbReference>
<dbReference type="InterPro" id="IPR009097">
    <property type="entry name" value="Cyclic_Pdiesterase"/>
</dbReference>
<keyword evidence="1" id="KW-0436">Ligase</keyword>
<dbReference type="GO" id="GO:0016874">
    <property type="term" value="F:ligase activity"/>
    <property type="evidence" value="ECO:0007669"/>
    <property type="project" value="UniProtKB-KW"/>
</dbReference>
<keyword evidence="2" id="KW-1185">Reference proteome</keyword>
<dbReference type="InterPro" id="IPR050580">
    <property type="entry name" value="2H_phosphoesterase_YjcG-like"/>
</dbReference>